<organism evidence="5 7">
    <name type="scientific">Eisenbergiella tayi</name>
    <dbReference type="NCBI Taxonomy" id="1432052"/>
    <lineage>
        <taxon>Bacteria</taxon>
        <taxon>Bacillati</taxon>
        <taxon>Bacillota</taxon>
        <taxon>Clostridia</taxon>
        <taxon>Lachnospirales</taxon>
        <taxon>Lachnospiraceae</taxon>
        <taxon>Eisenbergiella</taxon>
    </lineage>
</organism>
<dbReference type="GO" id="GO:0006487">
    <property type="term" value="P:protein N-linked glycosylation"/>
    <property type="evidence" value="ECO:0007669"/>
    <property type="project" value="TreeGrafter"/>
</dbReference>
<reference evidence="5 7" key="2">
    <citation type="submission" date="2016-08" db="EMBL/GenBank/DDBJ databases">
        <authorList>
            <person name="Seilhamer J.J."/>
        </authorList>
    </citation>
    <scope>NUCLEOTIDE SEQUENCE [LARGE SCALE GENOMIC DNA]</scope>
    <source>
        <strain evidence="5 7">NML150140-1</strain>
    </source>
</reference>
<dbReference type="InterPro" id="IPR012341">
    <property type="entry name" value="6hp_glycosidase-like_sf"/>
</dbReference>
<accession>A0A1E3UEM4</accession>
<evidence type="ECO:0000313" key="5">
    <source>
        <dbReference type="EMBL" id="ODR48954.1"/>
    </source>
</evidence>
<dbReference type="EMBL" id="MEHA01000015">
    <property type="protein sequence ID" value="ODR48954.1"/>
    <property type="molecule type" value="Genomic_DNA"/>
</dbReference>
<evidence type="ECO:0000259" key="4">
    <source>
        <dbReference type="Pfam" id="PF22422"/>
    </source>
</evidence>
<dbReference type="RefSeq" id="WP_069408990.1">
    <property type="nucleotide sequence ID" value="NZ_DBFYTW010000052.1"/>
</dbReference>
<gene>
    <name evidence="5" type="ORF">BEI59_19660</name>
    <name evidence="6" type="ORF">BEI63_03755</name>
</gene>
<feature type="domain" description="Mannosylglycerate hydrolase MGH1-like glycoside hydrolase" evidence="4">
    <location>
        <begin position="293"/>
        <end position="665"/>
    </location>
</feature>
<evidence type="ECO:0000256" key="1">
    <source>
        <dbReference type="ARBA" id="ARBA00010833"/>
    </source>
</evidence>
<keyword evidence="3" id="KW-0326">Glycosidase</keyword>
<dbReference type="Pfam" id="PF22422">
    <property type="entry name" value="MGH1-like_GH"/>
    <property type="match status" value="1"/>
</dbReference>
<dbReference type="GO" id="GO:0004573">
    <property type="term" value="F:Glc3Man9GlcNAc2 oligosaccharide glucosidase activity"/>
    <property type="evidence" value="ECO:0007669"/>
    <property type="project" value="InterPro"/>
</dbReference>
<evidence type="ECO:0000313" key="8">
    <source>
        <dbReference type="Proteomes" id="UP000094869"/>
    </source>
</evidence>
<proteinExistence type="inferred from homology"/>
<dbReference type="SUPFAM" id="SSF48208">
    <property type="entry name" value="Six-hairpin glycosidases"/>
    <property type="match status" value="1"/>
</dbReference>
<dbReference type="AlphaFoldDB" id="A0A1E3UEM4"/>
<name>A0A1E3UEM4_9FIRM</name>
<comment type="similarity">
    <text evidence="1">Belongs to the glycosyl hydrolase 63 family.</text>
</comment>
<evidence type="ECO:0000256" key="2">
    <source>
        <dbReference type="ARBA" id="ARBA00022801"/>
    </source>
</evidence>
<dbReference type="Proteomes" id="UP000094869">
    <property type="component" value="Unassembled WGS sequence"/>
</dbReference>
<dbReference type="Proteomes" id="UP000094271">
    <property type="component" value="Unassembled WGS sequence"/>
</dbReference>
<protein>
    <recommendedName>
        <fullName evidence="4">Mannosylglycerate hydrolase MGH1-like glycoside hydrolase domain-containing protein</fullName>
    </recommendedName>
</protein>
<keyword evidence="8" id="KW-1185">Reference proteome</keyword>
<sequence>MDQKSKGTGYGAYNPLYPNGIMTAGKDGDLFGIRFLAAGKEEGLILDHNDFDFRTVGIGRMEPEQLYEFSWKAFGTTVKLTWCRLGKDCLFGQVDLQDGVSVLAELYVPREWRLQKEWVNFTRQTESCFTGELISPYHENGNPAFLFMANQAPRSCAGYNDRAKQLQDFKAAWMFRNVNQHDIWNDMGLSRMMGIQFEKSFSFLIKNGRAEDFLRLPDSGQQKLLLEQGKASLFRMLQAHSESALTGNGTMKEIGQVFSAMPAYNAIYKENTGRRYIMVDRPWARKEDGWGIQFNWDTFLSSWASSWTYPELAKENMLSGYDVQLPDGKIPLYSSPGAAGRSEPPITAGRSQHIVQGLTLWKTYLHTGDKEWAGKCYEGAKKANAWWFADRGDGQPRRDARKWGMLGFGYDPEAEMGILGASLQPYVAKAQYAYFETYDDSPQWTSGKYFVSVAGMEDLTEEKLIDESRYVCRYHMADIYTLERCCLYAVDCESLSHMARALGREEEAAYYEKKRMDMAEQINARMWCEEDGCYYNLKFDGTFSKRQSPDCFMPLMTGCVPKERKERLLQLLKDENKFWGEYMIPSIAKDDPAFPQQHYWRGQIWPPQTLWTYLALKRAGEEELAWELACKAAGMLSKEWNRNGYCPENYSGITGECSGAYHYNWGMLMGLPLLEELIEFREDKVIFGNVMAPDGTELKNIPVDGQLYDLVINGGMTEVYRGNILLAKEKGTVVLDR</sequence>
<evidence type="ECO:0000256" key="3">
    <source>
        <dbReference type="ARBA" id="ARBA00023295"/>
    </source>
</evidence>
<reference evidence="6 8" key="1">
    <citation type="submission" date="2016-08" db="EMBL/GenBank/DDBJ databases">
        <title>Characterization of Isolates of Eisenbergiella tayi Derived from Blood Cultures, Using Whole Genome Sequencing.</title>
        <authorList>
            <person name="Bernier A.-M."/>
            <person name="Burdz T."/>
            <person name="Wiebe D."/>
            <person name="Bernard K."/>
        </authorList>
    </citation>
    <scope>NUCLEOTIDE SEQUENCE [LARGE SCALE GENOMIC DNA]</scope>
    <source>
        <strain evidence="6 8">NML120146</strain>
    </source>
</reference>
<evidence type="ECO:0000313" key="6">
    <source>
        <dbReference type="EMBL" id="ODR60315.1"/>
    </source>
</evidence>
<dbReference type="InterPro" id="IPR004888">
    <property type="entry name" value="Glycoside_hydrolase_63"/>
</dbReference>
<dbReference type="InterPro" id="IPR008928">
    <property type="entry name" value="6-hairpin_glycosidase_sf"/>
</dbReference>
<dbReference type="EMBL" id="MEHD01000011">
    <property type="protein sequence ID" value="ODR60315.1"/>
    <property type="molecule type" value="Genomic_DNA"/>
</dbReference>
<evidence type="ECO:0000313" key="7">
    <source>
        <dbReference type="Proteomes" id="UP000094271"/>
    </source>
</evidence>
<keyword evidence="2" id="KW-0378">Hydrolase</keyword>
<dbReference type="Gene3D" id="1.50.10.10">
    <property type="match status" value="1"/>
</dbReference>
<dbReference type="PANTHER" id="PTHR10412">
    <property type="entry name" value="MANNOSYL-OLIGOSACCHARIDE GLUCOSIDASE"/>
    <property type="match status" value="1"/>
</dbReference>
<comment type="caution">
    <text evidence="5">The sequence shown here is derived from an EMBL/GenBank/DDBJ whole genome shotgun (WGS) entry which is preliminary data.</text>
</comment>
<dbReference type="GO" id="GO:0009311">
    <property type="term" value="P:oligosaccharide metabolic process"/>
    <property type="evidence" value="ECO:0007669"/>
    <property type="project" value="InterPro"/>
</dbReference>
<dbReference type="InterPro" id="IPR054491">
    <property type="entry name" value="MGH1-like_GH"/>
</dbReference>
<dbReference type="PANTHER" id="PTHR10412:SF11">
    <property type="entry name" value="MANNOSYL-OLIGOSACCHARIDE GLUCOSIDASE"/>
    <property type="match status" value="1"/>
</dbReference>